<dbReference type="Pfam" id="PF00158">
    <property type="entry name" value="Sigma54_activat"/>
    <property type="match status" value="1"/>
</dbReference>
<dbReference type="PROSITE" id="PS00675">
    <property type="entry name" value="SIGMA54_INTERACT_1"/>
    <property type="match status" value="1"/>
</dbReference>
<dbReference type="InterPro" id="IPR003593">
    <property type="entry name" value="AAA+_ATPase"/>
</dbReference>
<dbReference type="SUPFAM" id="SSF46689">
    <property type="entry name" value="Homeodomain-like"/>
    <property type="match status" value="1"/>
</dbReference>
<protein>
    <submittedName>
        <fullName evidence="8">Sigma-54-dependent Fis family transcriptional regulator</fullName>
    </submittedName>
</protein>
<feature type="region of interest" description="Disordered" evidence="6">
    <location>
        <begin position="397"/>
        <end position="425"/>
    </location>
</feature>
<dbReference type="GO" id="GO:0006355">
    <property type="term" value="P:regulation of DNA-templated transcription"/>
    <property type="evidence" value="ECO:0007669"/>
    <property type="project" value="InterPro"/>
</dbReference>
<dbReference type="SUPFAM" id="SSF52540">
    <property type="entry name" value="P-loop containing nucleoside triphosphate hydrolases"/>
    <property type="match status" value="1"/>
</dbReference>
<keyword evidence="4" id="KW-0238">DNA-binding</keyword>
<keyword evidence="3" id="KW-0805">Transcription regulation</keyword>
<gene>
    <name evidence="8" type="ORF">ENR23_00870</name>
</gene>
<evidence type="ECO:0000313" key="8">
    <source>
        <dbReference type="EMBL" id="HGZ41974.1"/>
    </source>
</evidence>
<keyword evidence="1" id="KW-0547">Nucleotide-binding</keyword>
<dbReference type="CDD" id="cd00009">
    <property type="entry name" value="AAA"/>
    <property type="match status" value="1"/>
</dbReference>
<dbReference type="InterPro" id="IPR002197">
    <property type="entry name" value="HTH_Fis"/>
</dbReference>
<dbReference type="FunFam" id="3.40.50.300:FF:000006">
    <property type="entry name" value="DNA-binding transcriptional regulator NtrC"/>
    <property type="match status" value="1"/>
</dbReference>
<dbReference type="EMBL" id="DSQF01000002">
    <property type="protein sequence ID" value="HGZ41974.1"/>
    <property type="molecule type" value="Genomic_DNA"/>
</dbReference>
<evidence type="ECO:0000259" key="7">
    <source>
        <dbReference type="PROSITE" id="PS50045"/>
    </source>
</evidence>
<dbReference type="PRINTS" id="PR01590">
    <property type="entry name" value="HTHFIS"/>
</dbReference>
<reference evidence="8" key="1">
    <citation type="journal article" date="2020" name="mSystems">
        <title>Genome- and Community-Level Interaction Insights into Carbon Utilization and Element Cycling Functions of Hydrothermarchaeota in Hydrothermal Sediment.</title>
        <authorList>
            <person name="Zhou Z."/>
            <person name="Liu Y."/>
            <person name="Xu W."/>
            <person name="Pan J."/>
            <person name="Luo Z.H."/>
            <person name="Li M."/>
        </authorList>
    </citation>
    <scope>NUCLEOTIDE SEQUENCE [LARGE SCALE GENOMIC DNA]</scope>
    <source>
        <strain evidence="8">SpSt-381</strain>
    </source>
</reference>
<sequence length="469" mass="49870">MDASAPPPGDERRILSEQFIHAVSGLFECLGRAIVCLDGSFRVVHASDGLDALAGPDAAAAVVGRPAEALFGAELFGTDGSLRRALAAGERREGWGATLALGDRAPRLMSLSAAPIGGVESPLCDPRVAYLLVLRPAVDASDPQTAPPTLFSGMVGRSAAMIRIFRLVQDLAESDATVLLSGESGTGKELVARALHLESPRRAGPFVAVNCGALPGELLESELFGHVRGAFTGAIRDRVGRFEAAAGGTLFLDEVGELSLPLQVKLLRVLQERSYERLGESRSRAADARIIAATNRDLAREVAAGRFREDLYYRLRVVPIALPPLRARREDIEPLARHLLTRVAARQGRALILGPDALRAMLEYPWPGNVRELENALEYAVAVCRGQTIHRDDLPAELLTPGPAARNAAPGGGAPAASDATAPAGARDERAAIEAALAAHHWNRAEAARALGISRTTLWRKMRELGLDA</sequence>
<dbReference type="Pfam" id="PF02954">
    <property type="entry name" value="HTH_8"/>
    <property type="match status" value="1"/>
</dbReference>
<dbReference type="PROSITE" id="PS50045">
    <property type="entry name" value="SIGMA54_INTERACT_4"/>
    <property type="match status" value="1"/>
</dbReference>
<evidence type="ECO:0000256" key="2">
    <source>
        <dbReference type="ARBA" id="ARBA00022840"/>
    </source>
</evidence>
<proteinExistence type="predicted"/>
<organism evidence="8">
    <name type="scientific">Eiseniibacteriota bacterium</name>
    <dbReference type="NCBI Taxonomy" id="2212470"/>
    <lineage>
        <taxon>Bacteria</taxon>
        <taxon>Candidatus Eiseniibacteriota</taxon>
    </lineage>
</organism>
<evidence type="ECO:0000256" key="3">
    <source>
        <dbReference type="ARBA" id="ARBA00023015"/>
    </source>
</evidence>
<dbReference type="InterPro" id="IPR058031">
    <property type="entry name" value="AAA_lid_NorR"/>
</dbReference>
<dbReference type="InterPro" id="IPR025662">
    <property type="entry name" value="Sigma_54_int_dom_ATP-bd_1"/>
</dbReference>
<dbReference type="GO" id="GO:0043565">
    <property type="term" value="F:sequence-specific DNA binding"/>
    <property type="evidence" value="ECO:0007669"/>
    <property type="project" value="InterPro"/>
</dbReference>
<evidence type="ECO:0000256" key="4">
    <source>
        <dbReference type="ARBA" id="ARBA00023125"/>
    </source>
</evidence>
<dbReference type="InterPro" id="IPR025943">
    <property type="entry name" value="Sigma_54_int_dom_ATP-bd_2"/>
</dbReference>
<feature type="compositionally biased region" description="Low complexity" evidence="6">
    <location>
        <begin position="401"/>
        <end position="425"/>
    </location>
</feature>
<accession>A0A832I1K9</accession>
<dbReference type="SMART" id="SM00382">
    <property type="entry name" value="AAA"/>
    <property type="match status" value="1"/>
</dbReference>
<evidence type="ECO:0000256" key="1">
    <source>
        <dbReference type="ARBA" id="ARBA00022741"/>
    </source>
</evidence>
<comment type="caution">
    <text evidence="8">The sequence shown here is derived from an EMBL/GenBank/DDBJ whole genome shotgun (WGS) entry which is preliminary data.</text>
</comment>
<dbReference type="InterPro" id="IPR025944">
    <property type="entry name" value="Sigma_54_int_dom_CS"/>
</dbReference>
<keyword evidence="5" id="KW-0804">Transcription</keyword>
<dbReference type="GO" id="GO:0005524">
    <property type="term" value="F:ATP binding"/>
    <property type="evidence" value="ECO:0007669"/>
    <property type="project" value="UniProtKB-KW"/>
</dbReference>
<dbReference type="Gene3D" id="1.10.10.60">
    <property type="entry name" value="Homeodomain-like"/>
    <property type="match status" value="1"/>
</dbReference>
<dbReference type="Gene3D" id="3.40.50.300">
    <property type="entry name" value="P-loop containing nucleotide triphosphate hydrolases"/>
    <property type="match status" value="1"/>
</dbReference>
<evidence type="ECO:0000256" key="5">
    <source>
        <dbReference type="ARBA" id="ARBA00023163"/>
    </source>
</evidence>
<dbReference type="InterPro" id="IPR009057">
    <property type="entry name" value="Homeodomain-like_sf"/>
</dbReference>
<dbReference type="Gene3D" id="1.10.8.60">
    <property type="match status" value="1"/>
</dbReference>
<dbReference type="InterPro" id="IPR002078">
    <property type="entry name" value="Sigma_54_int"/>
</dbReference>
<dbReference type="PANTHER" id="PTHR32071:SF117">
    <property type="entry name" value="PTS-DEPENDENT DIHYDROXYACETONE KINASE OPERON REGULATORY PROTEIN-RELATED"/>
    <property type="match status" value="1"/>
</dbReference>
<evidence type="ECO:0000256" key="6">
    <source>
        <dbReference type="SAM" id="MobiDB-lite"/>
    </source>
</evidence>
<feature type="domain" description="Sigma-54 factor interaction" evidence="7">
    <location>
        <begin position="154"/>
        <end position="382"/>
    </location>
</feature>
<keyword evidence="2" id="KW-0067">ATP-binding</keyword>
<dbReference type="Pfam" id="PF25601">
    <property type="entry name" value="AAA_lid_14"/>
    <property type="match status" value="1"/>
</dbReference>
<dbReference type="PANTHER" id="PTHR32071">
    <property type="entry name" value="TRANSCRIPTIONAL REGULATORY PROTEIN"/>
    <property type="match status" value="1"/>
</dbReference>
<dbReference type="AlphaFoldDB" id="A0A832I1K9"/>
<dbReference type="PROSITE" id="PS00676">
    <property type="entry name" value="SIGMA54_INTERACT_2"/>
    <property type="match status" value="1"/>
</dbReference>
<name>A0A832I1K9_UNCEI</name>
<dbReference type="PROSITE" id="PS00688">
    <property type="entry name" value="SIGMA54_INTERACT_3"/>
    <property type="match status" value="1"/>
</dbReference>
<dbReference type="InterPro" id="IPR027417">
    <property type="entry name" value="P-loop_NTPase"/>
</dbReference>